<dbReference type="SMART" id="SM00857">
    <property type="entry name" value="Resolvase"/>
    <property type="match status" value="2"/>
</dbReference>
<sequence length="1207" mass="141172">MDEIQKGMWVRTLWDPVKAREESPLIGNHEVKVAAYCRVSTDLEKQLHSLENQVQHYTHLIRSKPNWKFVGVYFDNGTSGGNANKQKGLQRLIRHCHEGRVDFILTKNVSRFTRNAEHLITIVEELKAKGVGVYFEEQKVDTSVEYNQFLLSTYAALAQEEIETISASVKWGYEKSLQKGKPKFVATYGYRKITKDGQPTLEINEEQAGVVRLIYDWYLQDWSIQDIVRELIRLEIPTMKGGKVWRTKSVKYMLQNPTYTGNKVARLHSIDLFTKKKTINKDDPITIENTHPAIISIDVFDRAQEKFSLDHKSPRKRPTPTEPHAFQKQIICQHCGKLIRVHKRKIGNIWRCNARKAGVCEGPELQEHQLQTMMLKAFEKKFLKDENVQIGALKKILTVANQQDHFEFHRLKWLTEMEMARTTDTDEELKEKEEAYRAFEVHIESIEEGRSYRTSTIRWLDSIQNMETFYEQVTLEHLRAWILNASVTTETDYEVKWLDGTVTTIGSPLIKDIDSSPTEESQRTKEVTSELKILNEKGDLLIKEKEQKKASIPKREVQKIEPNNSKAILQTIEASMEGVNKQPSSQLNTIEPLRTAAYCRVSTDRLEQQSSLKTQVAYYTYLIWKNPNYQFAGIYADEGISGRSMKNRDELNRLIQECERGRIDVILVKSVSRLSRDIQDTLEITRYLRQLPNPTYIYFERENIWTSDPQADLMLSIFGSIAQEESISMGRSSAWGIRSMAKRGIIHQKRPNYGYTIDDNYRWHIVKEEASVVRRIFREVRKGVTVSQIAVDLSEKKLPSPTGNLTWGVRTITNILRNVVYKGDILFQQTVSLQNGQKKIVPNEGQEPQYYIEQHHEPIISKKKWEEVQRILDERAEEVKKKRSAPLPEINENKNETFLGKMNCGECSKQVVHYVKKRPKKDGDYYQHFWVCYRAGYPHYHVHDPCDSMAFKQDYYEQHFRHLLTNIYEDSTFYQKAEQAIEQLDLSPEEKVKETHLEQEVNVLNQELYEVVDESLHGQGRDTERVDQLTEKLCAMYESLAAFRDWKEKAEEERKTLKRFMKNLKAYIKSESKAFPGEIYTDVVDHAAVYKDGSIVYHLRFGLEWTTDEVYSTFQEQCERERRAKAKAKYEAFLKGPEVAALLEYCHEPRTVKEMLTFMLERKQMGKTTLVDRVVMPLFKEGTFERFKVQGQRKNIREYAYRVKENR</sequence>
<dbReference type="InterPro" id="IPR036162">
    <property type="entry name" value="Resolvase-like_N_sf"/>
</dbReference>
<dbReference type="SUPFAM" id="SSF53041">
    <property type="entry name" value="Resolvase-like"/>
    <property type="match status" value="2"/>
</dbReference>
<protein>
    <submittedName>
        <fullName evidence="3">Recombinase family protein</fullName>
    </submittedName>
</protein>
<accession>A0ABV6KQT1</accession>
<dbReference type="InterPro" id="IPR038109">
    <property type="entry name" value="DNA_bind_recomb_sf"/>
</dbReference>
<dbReference type="Gene3D" id="3.40.50.1390">
    <property type="entry name" value="Resolvase, N-terminal catalytic domain"/>
    <property type="match status" value="2"/>
</dbReference>
<dbReference type="InterPro" id="IPR050639">
    <property type="entry name" value="SSR_resolvase"/>
</dbReference>
<dbReference type="Gene3D" id="3.90.1750.20">
    <property type="entry name" value="Putative Large Serine Recombinase, Chain B, Domain 2"/>
    <property type="match status" value="2"/>
</dbReference>
<dbReference type="Pfam" id="PF07508">
    <property type="entry name" value="Recombinase"/>
    <property type="match status" value="2"/>
</dbReference>
<dbReference type="CDD" id="cd00338">
    <property type="entry name" value="Ser_Recombinase"/>
    <property type="match status" value="2"/>
</dbReference>
<evidence type="ECO:0000313" key="3">
    <source>
        <dbReference type="EMBL" id="MFC0475689.1"/>
    </source>
</evidence>
<reference evidence="3 4" key="1">
    <citation type="submission" date="2024-09" db="EMBL/GenBank/DDBJ databases">
        <authorList>
            <person name="Sun Q."/>
            <person name="Mori K."/>
        </authorList>
    </citation>
    <scope>NUCLEOTIDE SEQUENCE [LARGE SCALE GENOMIC DNA]</scope>
    <source>
        <strain evidence="3 4">CGMCC 1.9126</strain>
    </source>
</reference>
<dbReference type="PANTHER" id="PTHR30461:SF23">
    <property type="entry name" value="DNA RECOMBINASE-RELATED"/>
    <property type="match status" value="1"/>
</dbReference>
<feature type="domain" description="Resolvase/invertase-type recombinase catalytic" evidence="1">
    <location>
        <begin position="32"/>
        <end position="180"/>
    </location>
</feature>
<feature type="domain" description="Resolvase/invertase-type recombinase catalytic" evidence="1">
    <location>
        <begin position="594"/>
        <end position="744"/>
    </location>
</feature>
<gene>
    <name evidence="3" type="ORF">ACFFHF_10590</name>
</gene>
<name>A0ABV6KQT1_9BACI</name>
<evidence type="ECO:0000259" key="1">
    <source>
        <dbReference type="PROSITE" id="PS51736"/>
    </source>
</evidence>
<evidence type="ECO:0000313" key="4">
    <source>
        <dbReference type="Proteomes" id="UP001589738"/>
    </source>
</evidence>
<comment type="caution">
    <text evidence="3">The sequence shown here is derived from an EMBL/GenBank/DDBJ whole genome shotgun (WGS) entry which is preliminary data.</text>
</comment>
<dbReference type="InterPro" id="IPR006119">
    <property type="entry name" value="Resolv_N"/>
</dbReference>
<dbReference type="Pfam" id="PF00239">
    <property type="entry name" value="Resolvase"/>
    <property type="match status" value="2"/>
</dbReference>
<dbReference type="PANTHER" id="PTHR30461">
    <property type="entry name" value="DNA-INVERTASE FROM LAMBDOID PROPHAGE"/>
    <property type="match status" value="1"/>
</dbReference>
<dbReference type="PROSITE" id="PS51736">
    <property type="entry name" value="RECOMBINASES_3"/>
    <property type="match status" value="2"/>
</dbReference>
<organism evidence="3 4">
    <name type="scientific">Robertmurraya beringensis</name>
    <dbReference type="NCBI Taxonomy" id="641660"/>
    <lineage>
        <taxon>Bacteria</taxon>
        <taxon>Bacillati</taxon>
        <taxon>Bacillota</taxon>
        <taxon>Bacilli</taxon>
        <taxon>Bacillales</taxon>
        <taxon>Bacillaceae</taxon>
        <taxon>Robertmurraya</taxon>
    </lineage>
</organism>
<evidence type="ECO:0000259" key="2">
    <source>
        <dbReference type="PROSITE" id="PS51737"/>
    </source>
</evidence>
<dbReference type="EMBL" id="JBHLUU010000032">
    <property type="protein sequence ID" value="MFC0475689.1"/>
    <property type="molecule type" value="Genomic_DNA"/>
</dbReference>
<dbReference type="PROSITE" id="PS51737">
    <property type="entry name" value="RECOMBINASE_DNA_BIND"/>
    <property type="match status" value="2"/>
</dbReference>
<dbReference type="Proteomes" id="UP001589738">
    <property type="component" value="Unassembled WGS sequence"/>
</dbReference>
<proteinExistence type="predicted"/>
<dbReference type="InterPro" id="IPR011109">
    <property type="entry name" value="DNA_bind_recombinase_dom"/>
</dbReference>
<keyword evidence="4" id="KW-1185">Reference proteome</keyword>
<feature type="domain" description="Recombinase" evidence="2">
    <location>
        <begin position="187"/>
        <end position="313"/>
    </location>
</feature>
<feature type="domain" description="Recombinase" evidence="2">
    <location>
        <begin position="752"/>
        <end position="878"/>
    </location>
</feature>
<dbReference type="RefSeq" id="WP_377058082.1">
    <property type="nucleotide sequence ID" value="NZ_JBHLUU010000032.1"/>
</dbReference>